<reference evidence="4" key="1">
    <citation type="journal article" date="2019" name="Int. J. Syst. Evol. Microbiol.">
        <title>The Global Catalogue of Microorganisms (GCM) 10K type strain sequencing project: providing services to taxonomists for standard genome sequencing and annotation.</title>
        <authorList>
            <consortium name="The Broad Institute Genomics Platform"/>
            <consortium name="The Broad Institute Genome Sequencing Center for Infectious Disease"/>
            <person name="Wu L."/>
            <person name="Ma J."/>
        </authorList>
    </citation>
    <scope>NUCLEOTIDE SEQUENCE [LARGE SCALE GENOMIC DNA]</scope>
    <source>
        <strain evidence="4">JCM 12165</strain>
    </source>
</reference>
<dbReference type="Gene3D" id="3.90.550.10">
    <property type="entry name" value="Spore Coat Polysaccharide Biosynthesis Protein SpsA, Chain A"/>
    <property type="match status" value="1"/>
</dbReference>
<dbReference type="GO" id="GO:0016779">
    <property type="term" value="F:nucleotidyltransferase activity"/>
    <property type="evidence" value="ECO:0007669"/>
    <property type="project" value="UniProtKB-KW"/>
</dbReference>
<evidence type="ECO:0000256" key="1">
    <source>
        <dbReference type="ARBA" id="ARBA00022679"/>
    </source>
</evidence>
<sequence>MDGPVWAIVLAGGSARRFGARPKQFELVGSLRMVDHTVAAARRTCDGVALVLPPGHRWDGDPVDTLAEGGDHQSESLRAGLDTLPADAAIAVVADPAHPLASEALFRAVIDAVRRGADGAVPVVPILEVVQRVKDGRVVDTVPKNDLVLTQSPHAFRVDVLRKLHASRPRPVENSSLLVANGYRVDTVPGESDNLHVTTPEELAVVRRLTLGRFADDARAPIRNELDAAFSPITHGGVPNTAEGHAS</sequence>
<dbReference type="EMBL" id="JBHUCP010000001">
    <property type="protein sequence ID" value="MFD1528196.1"/>
    <property type="molecule type" value="Genomic_DNA"/>
</dbReference>
<dbReference type="InterPro" id="IPR029044">
    <property type="entry name" value="Nucleotide-diphossugar_trans"/>
</dbReference>
<evidence type="ECO:0000313" key="4">
    <source>
        <dbReference type="Proteomes" id="UP001597145"/>
    </source>
</evidence>
<protein>
    <submittedName>
        <fullName evidence="3">2-C-methyl-D-erythritol 4-phosphate cytidylyltransferase</fullName>
    </submittedName>
</protein>
<accession>A0ABW4FEY3</accession>
<keyword evidence="4" id="KW-1185">Reference proteome</keyword>
<name>A0ABW4FEY3_9PSEU</name>
<dbReference type="RefSeq" id="WP_343973398.1">
    <property type="nucleotide sequence ID" value="NZ_BAAAJG010000003.1"/>
</dbReference>
<dbReference type="InterPro" id="IPR034683">
    <property type="entry name" value="IspD/TarI"/>
</dbReference>
<keyword evidence="1" id="KW-0808">Transferase</keyword>
<dbReference type="PANTHER" id="PTHR32125">
    <property type="entry name" value="2-C-METHYL-D-ERYTHRITOL 4-PHOSPHATE CYTIDYLYLTRANSFERASE, CHLOROPLASTIC"/>
    <property type="match status" value="1"/>
</dbReference>
<organism evidence="3 4">
    <name type="scientific">Pseudonocardia aurantiaca</name>
    <dbReference type="NCBI Taxonomy" id="75290"/>
    <lineage>
        <taxon>Bacteria</taxon>
        <taxon>Bacillati</taxon>
        <taxon>Actinomycetota</taxon>
        <taxon>Actinomycetes</taxon>
        <taxon>Pseudonocardiales</taxon>
        <taxon>Pseudonocardiaceae</taxon>
        <taxon>Pseudonocardia</taxon>
    </lineage>
</organism>
<evidence type="ECO:0000256" key="2">
    <source>
        <dbReference type="ARBA" id="ARBA00022695"/>
    </source>
</evidence>
<gene>
    <name evidence="3" type="ORF">ACFSCY_01940</name>
</gene>
<dbReference type="SUPFAM" id="SSF53448">
    <property type="entry name" value="Nucleotide-diphospho-sugar transferases"/>
    <property type="match status" value="1"/>
</dbReference>
<comment type="caution">
    <text evidence="3">The sequence shown here is derived from an EMBL/GenBank/DDBJ whole genome shotgun (WGS) entry which is preliminary data.</text>
</comment>
<evidence type="ECO:0000313" key="3">
    <source>
        <dbReference type="EMBL" id="MFD1528196.1"/>
    </source>
</evidence>
<dbReference type="InterPro" id="IPR050088">
    <property type="entry name" value="IspD/TarI_cytidylyltransf_bact"/>
</dbReference>
<keyword evidence="2 3" id="KW-0548">Nucleotidyltransferase</keyword>
<proteinExistence type="predicted"/>
<dbReference type="Proteomes" id="UP001597145">
    <property type="component" value="Unassembled WGS sequence"/>
</dbReference>
<dbReference type="PANTHER" id="PTHR32125:SF4">
    <property type="entry name" value="2-C-METHYL-D-ERYTHRITOL 4-PHOSPHATE CYTIDYLYLTRANSFERASE, CHLOROPLASTIC"/>
    <property type="match status" value="1"/>
</dbReference>
<dbReference type="Pfam" id="PF01128">
    <property type="entry name" value="IspD"/>
    <property type="match status" value="1"/>
</dbReference>